<dbReference type="Pfam" id="PF05598">
    <property type="entry name" value="DUF772"/>
    <property type="match status" value="1"/>
</dbReference>
<dbReference type="PANTHER" id="PTHR35604:SF2">
    <property type="entry name" value="TRANSPOSASE INSH FOR INSERTION SEQUENCE ELEMENT IS5A-RELATED"/>
    <property type="match status" value="1"/>
</dbReference>
<dbReference type="InterPro" id="IPR002559">
    <property type="entry name" value="Transposase_11"/>
</dbReference>
<dbReference type="OrthoDB" id="148050at2157"/>
<dbReference type="HOGENOM" id="CLU_049873_1_1_2"/>
<keyword evidence="2" id="KW-0238">DNA-binding</keyword>
<dbReference type="KEGG" id="mez:Mtc_0620"/>
<evidence type="ECO:0000313" key="6">
    <source>
        <dbReference type="EMBL" id="AFC99383.1"/>
    </source>
</evidence>
<evidence type="ECO:0000256" key="3">
    <source>
        <dbReference type="ARBA" id="ARBA00023172"/>
    </source>
</evidence>
<dbReference type="PANTHER" id="PTHR35604">
    <property type="entry name" value="TRANSPOSASE INSH FOR INSERTION SEQUENCE ELEMENT IS5A-RELATED"/>
    <property type="match status" value="1"/>
</dbReference>
<gene>
    <name evidence="6" type="primary">tnp-6</name>
    <name evidence="6" type="ordered locus">Mtc_0620</name>
</gene>
<dbReference type="AlphaFoldDB" id="H8I6R3"/>
<accession>H8I6R3</accession>
<dbReference type="GO" id="GO:0006313">
    <property type="term" value="P:DNA transposition"/>
    <property type="evidence" value="ECO:0007669"/>
    <property type="project" value="InterPro"/>
</dbReference>
<name>H8I6R3_METCZ</name>
<sequence length="334" mass="39115">MSYLYNQGFKQYYDEFLRQDDRLDLVKQVIDWEAFRPIIARVFDDGPGKAGRPHNDEVVMFRCLVLQAWYGLSDPGLEQQLKTNICFMNFVGFDAHIPDYSTVWRFRERLARTGLFADLWTELQRQLKTRGLVVREGVIQDATFIESDTGRKRMSEEKKKKENQEPIIYTEKQLSHMDDHGTFTVKNGRVFHGDRLHVLVDSKSQLIVEFETSAASLHDSRVSLVREGDMYVFRDKGYAGCHDLPVGAVDYTLHKMARNKPLNEYQAAENRLISGIRALVERPFSVIKRDFHNGRTRRKRSHRVHAENFFRCLDYNLYQLVTVKKKKTWVAQAI</sequence>
<dbReference type="InterPro" id="IPR008490">
    <property type="entry name" value="Transposase_InsH_N"/>
</dbReference>
<protein>
    <submittedName>
        <fullName evidence="6">Transposase, IS5 family</fullName>
    </submittedName>
</protein>
<keyword evidence="3" id="KW-0233">DNA recombination</keyword>
<dbReference type="NCBIfam" id="NF033581">
    <property type="entry name" value="transpos_IS5_4"/>
    <property type="match status" value="1"/>
</dbReference>
<evidence type="ECO:0000256" key="2">
    <source>
        <dbReference type="ARBA" id="ARBA00023125"/>
    </source>
</evidence>
<dbReference type="Proteomes" id="UP000005233">
    <property type="component" value="Chromosome"/>
</dbReference>
<dbReference type="RefSeq" id="WP_014405222.1">
    <property type="nucleotide sequence ID" value="NC_017034.1"/>
</dbReference>
<dbReference type="GeneID" id="11970512"/>
<dbReference type="GO" id="GO:0003677">
    <property type="term" value="F:DNA binding"/>
    <property type="evidence" value="ECO:0007669"/>
    <property type="project" value="UniProtKB-KW"/>
</dbReference>
<feature type="domain" description="Transposase InsH N-terminal" evidence="5">
    <location>
        <begin position="13"/>
        <end position="109"/>
    </location>
</feature>
<comment type="function">
    <text evidence="1">Involved in the transposition of the insertion sequence IS5.</text>
</comment>
<dbReference type="InterPro" id="IPR047959">
    <property type="entry name" value="Transpos_IS5"/>
</dbReference>
<dbReference type="GO" id="GO:0004803">
    <property type="term" value="F:transposase activity"/>
    <property type="evidence" value="ECO:0007669"/>
    <property type="project" value="InterPro"/>
</dbReference>
<dbReference type="eggNOG" id="arCOG06508">
    <property type="taxonomic scope" value="Archaea"/>
</dbReference>
<keyword evidence="7" id="KW-1185">Reference proteome</keyword>
<organism evidence="6 7">
    <name type="scientific">Methanocella conradii (strain DSM 24694 / JCM 17849 / CGMCC 1.5162 / HZ254)</name>
    <dbReference type="NCBI Taxonomy" id="1041930"/>
    <lineage>
        <taxon>Archaea</taxon>
        <taxon>Methanobacteriati</taxon>
        <taxon>Methanobacteriota</taxon>
        <taxon>Stenosarchaea group</taxon>
        <taxon>Methanomicrobia</taxon>
        <taxon>Methanocellales</taxon>
        <taxon>Methanocellaceae</taxon>
        <taxon>Methanocella</taxon>
    </lineage>
</organism>
<dbReference type="EMBL" id="CP003243">
    <property type="protein sequence ID" value="AFC99383.1"/>
    <property type="molecule type" value="Genomic_DNA"/>
</dbReference>
<reference evidence="6 7" key="1">
    <citation type="journal article" date="2012" name="J. Bacteriol.">
        <title>Complete genome sequence of a thermophilic methanogen, Methanocella conradii HZ254, isolated from Chinese rice field soil.</title>
        <authorList>
            <person name="Lu Z."/>
            <person name="Lu Y."/>
        </authorList>
    </citation>
    <scope>NUCLEOTIDE SEQUENCE [LARGE SCALE GENOMIC DNA]</scope>
    <source>
        <strain evidence="7">DSM 24694 / JCM 17849 / CGMCC 1.5162 / HZ254</strain>
    </source>
</reference>
<evidence type="ECO:0000256" key="1">
    <source>
        <dbReference type="ARBA" id="ARBA00003544"/>
    </source>
</evidence>
<proteinExistence type="predicted"/>
<dbReference type="Pfam" id="PF01609">
    <property type="entry name" value="DDE_Tnp_1"/>
    <property type="match status" value="1"/>
</dbReference>
<feature type="domain" description="Transposase IS4-like" evidence="4">
    <location>
        <begin position="180"/>
        <end position="317"/>
    </location>
</feature>
<evidence type="ECO:0000313" key="7">
    <source>
        <dbReference type="Proteomes" id="UP000005233"/>
    </source>
</evidence>
<evidence type="ECO:0000259" key="5">
    <source>
        <dbReference type="Pfam" id="PF05598"/>
    </source>
</evidence>
<evidence type="ECO:0000259" key="4">
    <source>
        <dbReference type="Pfam" id="PF01609"/>
    </source>
</evidence>